<keyword evidence="2" id="KW-1185">Reference proteome</keyword>
<protein>
    <submittedName>
        <fullName evidence="1">Uncharacterized protein</fullName>
    </submittedName>
</protein>
<dbReference type="Proteomes" id="UP001234178">
    <property type="component" value="Unassembled WGS sequence"/>
</dbReference>
<evidence type="ECO:0000313" key="1">
    <source>
        <dbReference type="EMBL" id="KAK4002405.1"/>
    </source>
</evidence>
<gene>
    <name evidence="1" type="ORF">OUZ56_004234</name>
</gene>
<dbReference type="EMBL" id="JAOYFB010000001">
    <property type="protein sequence ID" value="KAK4002405.1"/>
    <property type="molecule type" value="Genomic_DNA"/>
</dbReference>
<comment type="caution">
    <text evidence="1">The sequence shown here is derived from an EMBL/GenBank/DDBJ whole genome shotgun (WGS) entry which is preliminary data.</text>
</comment>
<proteinExistence type="predicted"/>
<evidence type="ECO:0000313" key="2">
    <source>
        <dbReference type="Proteomes" id="UP001234178"/>
    </source>
</evidence>
<sequence>MITSKNHSSSIPALLSNSYLVHCINMQVLKRTRLVGGGSSTLYLTIALGEIRVIGTGKTVWRFGSHVV</sequence>
<accession>A0ABQ9YP67</accession>
<name>A0ABQ9YP67_9CRUS</name>
<reference evidence="1 2" key="1">
    <citation type="journal article" date="2023" name="Nucleic Acids Res.">
        <title>The hologenome of Daphnia magna reveals possible DNA methylation and microbiome-mediated evolution of the host genome.</title>
        <authorList>
            <person name="Chaturvedi A."/>
            <person name="Li X."/>
            <person name="Dhandapani V."/>
            <person name="Marshall H."/>
            <person name="Kissane S."/>
            <person name="Cuenca-Cambronero M."/>
            <person name="Asole G."/>
            <person name="Calvet F."/>
            <person name="Ruiz-Romero M."/>
            <person name="Marangio P."/>
            <person name="Guigo R."/>
            <person name="Rago D."/>
            <person name="Mirbahai L."/>
            <person name="Eastwood N."/>
            <person name="Colbourne J.K."/>
            <person name="Zhou J."/>
            <person name="Mallon E."/>
            <person name="Orsini L."/>
        </authorList>
    </citation>
    <scope>NUCLEOTIDE SEQUENCE [LARGE SCALE GENOMIC DNA]</scope>
    <source>
        <strain evidence="1">LRV0_1</strain>
    </source>
</reference>
<organism evidence="1 2">
    <name type="scientific">Daphnia magna</name>
    <dbReference type="NCBI Taxonomy" id="35525"/>
    <lineage>
        <taxon>Eukaryota</taxon>
        <taxon>Metazoa</taxon>
        <taxon>Ecdysozoa</taxon>
        <taxon>Arthropoda</taxon>
        <taxon>Crustacea</taxon>
        <taxon>Branchiopoda</taxon>
        <taxon>Diplostraca</taxon>
        <taxon>Cladocera</taxon>
        <taxon>Anomopoda</taxon>
        <taxon>Daphniidae</taxon>
        <taxon>Daphnia</taxon>
    </lineage>
</organism>